<dbReference type="Gene3D" id="2.30.170.20">
    <property type="entry name" value="Ribosomal protein L24e"/>
    <property type="match status" value="1"/>
</dbReference>
<dbReference type="InterPro" id="IPR038630">
    <property type="entry name" value="L24e/L24_sf"/>
</dbReference>
<dbReference type="SUPFAM" id="SSF57716">
    <property type="entry name" value="Glucocorticoid receptor-like (DNA-binding domain)"/>
    <property type="match status" value="1"/>
</dbReference>
<organism evidence="4 5">
    <name type="scientific">Halovenus salina</name>
    <dbReference type="NCBI Taxonomy" id="1510225"/>
    <lineage>
        <taxon>Archaea</taxon>
        <taxon>Methanobacteriati</taxon>
        <taxon>Methanobacteriota</taxon>
        <taxon>Stenosarchaea group</taxon>
        <taxon>Halobacteria</taxon>
        <taxon>Halobacteriales</taxon>
        <taxon>Haloarculaceae</taxon>
        <taxon>Halovenus</taxon>
    </lineage>
</organism>
<gene>
    <name evidence="4" type="ORF">ACFQQG_01780</name>
</gene>
<dbReference type="GeneID" id="76628954"/>
<keyword evidence="4" id="KW-0687">Ribonucleoprotein</keyword>
<dbReference type="InterPro" id="IPR000988">
    <property type="entry name" value="Ribosomal_eL24-rel_N"/>
</dbReference>
<evidence type="ECO:0000256" key="1">
    <source>
        <dbReference type="ARBA" id="ARBA00005647"/>
    </source>
</evidence>
<dbReference type="NCBIfam" id="NF034186">
    <property type="entry name" value="PRK14891.1-1"/>
    <property type="match status" value="1"/>
</dbReference>
<comment type="similarity">
    <text evidence="1">Belongs to the eukaryotic ribosomal protein eL24 family.</text>
</comment>
<dbReference type="RefSeq" id="WP_267162861.1">
    <property type="nucleotide sequence ID" value="NZ_CP112972.1"/>
</dbReference>
<sequence>MVQERTCDYTGEEIEPGTGKMYVKTDGTILWFKNAKAEKNYFLGRESRDLEWIGYEEEETTDADEPAVEESDDTTVSDDSEEEADTEDEPAADDGDAEEEETEAEA</sequence>
<name>A0ABD5W333_9EURY</name>
<dbReference type="CDD" id="cd00472">
    <property type="entry name" value="Ribosomal_L24e_L24"/>
    <property type="match status" value="1"/>
</dbReference>
<evidence type="ECO:0000313" key="5">
    <source>
        <dbReference type="Proteomes" id="UP001596445"/>
    </source>
</evidence>
<dbReference type="AlphaFoldDB" id="A0ABD5W333"/>
<dbReference type="Pfam" id="PF01246">
    <property type="entry name" value="Ribosomal_L24e"/>
    <property type="match status" value="1"/>
</dbReference>
<keyword evidence="4" id="KW-0689">Ribosomal protein</keyword>
<evidence type="ECO:0000313" key="4">
    <source>
        <dbReference type="EMBL" id="MFC7057127.1"/>
    </source>
</evidence>
<dbReference type="EMBL" id="JBHSZI010000001">
    <property type="protein sequence ID" value="MFC7057127.1"/>
    <property type="molecule type" value="Genomic_DNA"/>
</dbReference>
<keyword evidence="5" id="KW-1185">Reference proteome</keyword>
<dbReference type="Proteomes" id="UP001596445">
    <property type="component" value="Unassembled WGS sequence"/>
</dbReference>
<protein>
    <submittedName>
        <fullName evidence="4">50S ribosomal protein L24e</fullName>
    </submittedName>
</protein>
<feature type="domain" description="Large ribosomal subunit protein eL24-related N-terminal" evidence="3">
    <location>
        <begin position="4"/>
        <end position="52"/>
    </location>
</feature>
<reference evidence="4 5" key="1">
    <citation type="journal article" date="2019" name="Int. J. Syst. Evol. Microbiol.">
        <title>The Global Catalogue of Microorganisms (GCM) 10K type strain sequencing project: providing services to taxonomists for standard genome sequencing and annotation.</title>
        <authorList>
            <consortium name="The Broad Institute Genomics Platform"/>
            <consortium name="The Broad Institute Genome Sequencing Center for Infectious Disease"/>
            <person name="Wu L."/>
            <person name="Ma J."/>
        </authorList>
    </citation>
    <scope>NUCLEOTIDE SEQUENCE [LARGE SCALE GENOMIC DNA]</scope>
    <source>
        <strain evidence="4 5">JCM 30072</strain>
    </source>
</reference>
<dbReference type="GO" id="GO:0005840">
    <property type="term" value="C:ribosome"/>
    <property type="evidence" value="ECO:0007669"/>
    <property type="project" value="UniProtKB-KW"/>
</dbReference>
<evidence type="ECO:0000256" key="2">
    <source>
        <dbReference type="SAM" id="MobiDB-lite"/>
    </source>
</evidence>
<dbReference type="InterPro" id="IPR055345">
    <property type="entry name" value="Ribosomal_eL24-rel_arc"/>
</dbReference>
<feature type="compositionally biased region" description="Acidic residues" evidence="2">
    <location>
        <begin position="54"/>
        <end position="106"/>
    </location>
</feature>
<comment type="caution">
    <text evidence="4">The sequence shown here is derived from an EMBL/GenBank/DDBJ whole genome shotgun (WGS) entry which is preliminary data.</text>
</comment>
<accession>A0ABD5W333</accession>
<dbReference type="PROSITE" id="PS01073">
    <property type="entry name" value="RIBOSOMAL_L24E"/>
    <property type="match status" value="1"/>
</dbReference>
<feature type="region of interest" description="Disordered" evidence="2">
    <location>
        <begin position="47"/>
        <end position="106"/>
    </location>
</feature>
<evidence type="ECO:0000259" key="3">
    <source>
        <dbReference type="Pfam" id="PF01246"/>
    </source>
</evidence>
<proteinExistence type="inferred from homology"/>
<dbReference type="InterPro" id="IPR023442">
    <property type="entry name" value="Ribosomal_eL24_CS"/>
</dbReference>